<proteinExistence type="predicted"/>
<dbReference type="PANTHER" id="PTHR34581">
    <property type="entry name" value="PTS SYSTEM N,N'-DIACETYLCHITOBIOSE-SPECIFIC EIIB COMPONENT"/>
    <property type="match status" value="1"/>
</dbReference>
<keyword evidence="1" id="KW-0813">Transport</keyword>
<organism evidence="9 10">
    <name type="scientific">Breznakia pachnodae</name>
    <dbReference type="NCBI Taxonomy" id="265178"/>
    <lineage>
        <taxon>Bacteria</taxon>
        <taxon>Bacillati</taxon>
        <taxon>Bacillota</taxon>
        <taxon>Erysipelotrichia</taxon>
        <taxon>Erysipelotrichales</taxon>
        <taxon>Erysipelotrichaceae</taxon>
        <taxon>Breznakia</taxon>
    </lineage>
</organism>
<keyword evidence="4" id="KW-0808">Transferase</keyword>
<keyword evidence="10" id="KW-1185">Reference proteome</keyword>
<evidence type="ECO:0000256" key="5">
    <source>
        <dbReference type="ARBA" id="ARBA00022683"/>
    </source>
</evidence>
<comment type="caution">
    <text evidence="9">The sequence shown here is derived from an EMBL/GenBank/DDBJ whole genome shotgun (WGS) entry which is preliminary data.</text>
</comment>
<protein>
    <submittedName>
        <fullName evidence="9">PTS system cellobiose-specific IIB component</fullName>
    </submittedName>
</protein>
<evidence type="ECO:0000256" key="2">
    <source>
        <dbReference type="ARBA" id="ARBA00022553"/>
    </source>
</evidence>
<dbReference type="SUPFAM" id="SSF52794">
    <property type="entry name" value="PTS system IIB component-like"/>
    <property type="match status" value="1"/>
</dbReference>
<feature type="domain" description="PTS EIIB type-3" evidence="8">
    <location>
        <begin position="1"/>
        <end position="107"/>
    </location>
</feature>
<evidence type="ECO:0000256" key="6">
    <source>
        <dbReference type="ARBA" id="ARBA00022777"/>
    </source>
</evidence>
<keyword evidence="5" id="KW-0598">Phosphotransferase system</keyword>
<reference evidence="9 10" key="1">
    <citation type="submission" date="2023-07" db="EMBL/GenBank/DDBJ databases">
        <title>Genomic Encyclopedia of Type Strains, Phase IV (KMG-IV): sequencing the most valuable type-strain genomes for metagenomic binning, comparative biology and taxonomic classification.</title>
        <authorList>
            <person name="Goeker M."/>
        </authorList>
    </citation>
    <scope>NUCLEOTIDE SEQUENCE [LARGE SCALE GENOMIC DNA]</scope>
    <source>
        <strain evidence="9 10">DSM 16784</strain>
    </source>
</reference>
<gene>
    <name evidence="9" type="ORF">J2S15_000134</name>
</gene>
<keyword evidence="3" id="KW-0762">Sugar transport</keyword>
<dbReference type="Proteomes" id="UP001230220">
    <property type="component" value="Unassembled WGS sequence"/>
</dbReference>
<evidence type="ECO:0000313" key="9">
    <source>
        <dbReference type="EMBL" id="MDQ0359403.1"/>
    </source>
</evidence>
<evidence type="ECO:0000313" key="10">
    <source>
        <dbReference type="Proteomes" id="UP001230220"/>
    </source>
</evidence>
<evidence type="ECO:0000256" key="1">
    <source>
        <dbReference type="ARBA" id="ARBA00022448"/>
    </source>
</evidence>
<accession>A0ABU0DXN5</accession>
<dbReference type="InterPro" id="IPR003501">
    <property type="entry name" value="PTS_EIIB_2/3"/>
</dbReference>
<evidence type="ECO:0000256" key="7">
    <source>
        <dbReference type="PROSITE-ProRule" id="PRU00423"/>
    </source>
</evidence>
<dbReference type="PROSITE" id="PS51100">
    <property type="entry name" value="PTS_EIIB_TYPE_3"/>
    <property type="match status" value="1"/>
</dbReference>
<evidence type="ECO:0000256" key="4">
    <source>
        <dbReference type="ARBA" id="ARBA00022679"/>
    </source>
</evidence>
<dbReference type="Gene3D" id="3.40.50.2300">
    <property type="match status" value="1"/>
</dbReference>
<evidence type="ECO:0000259" key="8">
    <source>
        <dbReference type="PROSITE" id="PS51100"/>
    </source>
</evidence>
<dbReference type="InterPro" id="IPR036095">
    <property type="entry name" value="PTS_EIIB-like_sf"/>
</dbReference>
<dbReference type="InterPro" id="IPR051819">
    <property type="entry name" value="PTS_sugar-specific_EIIB"/>
</dbReference>
<evidence type="ECO:0000256" key="3">
    <source>
        <dbReference type="ARBA" id="ARBA00022597"/>
    </source>
</evidence>
<keyword evidence="6" id="KW-0418">Kinase</keyword>
<name>A0ABU0DXN5_9FIRM</name>
<dbReference type="InterPro" id="IPR013012">
    <property type="entry name" value="PTS_EIIB_3"/>
</dbReference>
<dbReference type="EMBL" id="JAUSUR010000001">
    <property type="protein sequence ID" value="MDQ0359403.1"/>
    <property type="molecule type" value="Genomic_DNA"/>
</dbReference>
<dbReference type="RefSeq" id="WP_307404484.1">
    <property type="nucleotide sequence ID" value="NZ_JAUSUR010000001.1"/>
</dbReference>
<dbReference type="PANTHER" id="PTHR34581:SF2">
    <property type="entry name" value="PTS SYSTEM N,N'-DIACETYLCHITOBIOSE-SPECIFIC EIIB COMPONENT"/>
    <property type="match status" value="1"/>
</dbReference>
<sequence>MKILICCTNGSSSSALVRKLKDELQEANMDNSVTIDYSAFILVKNKLDQYDIIMCCSHLQYYVKNMIEEHIKDKVPVYIMPMKIYGSMSAMELLIDAQDVIEEFSKKKMNPFHFDGEENILHVKRTVAYRNYKGERDE</sequence>
<keyword evidence="2" id="KW-0597">Phosphoprotein</keyword>
<feature type="modified residue" description="Phosphocysteine; by EIIA" evidence="7">
    <location>
        <position position="7"/>
    </location>
</feature>
<dbReference type="Pfam" id="PF02302">
    <property type="entry name" value="PTS_IIB"/>
    <property type="match status" value="1"/>
</dbReference>